<dbReference type="SMART" id="SM00342">
    <property type="entry name" value="HTH_ARAC"/>
    <property type="match status" value="1"/>
</dbReference>
<keyword evidence="2" id="KW-0238">DNA-binding</keyword>
<keyword evidence="3" id="KW-0804">Transcription</keyword>
<name>A0ABS2DSF9_9BURK</name>
<comment type="caution">
    <text evidence="5">The sequence shown here is derived from an EMBL/GenBank/DDBJ whole genome shotgun (WGS) entry which is preliminary data.</text>
</comment>
<evidence type="ECO:0000313" key="6">
    <source>
        <dbReference type="Proteomes" id="UP000715095"/>
    </source>
</evidence>
<evidence type="ECO:0000256" key="1">
    <source>
        <dbReference type="ARBA" id="ARBA00023015"/>
    </source>
</evidence>
<keyword evidence="1" id="KW-0805">Transcription regulation</keyword>
<dbReference type="InterPro" id="IPR050204">
    <property type="entry name" value="AraC_XylS_family_regulators"/>
</dbReference>
<dbReference type="Pfam" id="PF14525">
    <property type="entry name" value="AraC_binding_2"/>
    <property type="match status" value="1"/>
</dbReference>
<dbReference type="InterPro" id="IPR035418">
    <property type="entry name" value="AraC-bd_2"/>
</dbReference>
<dbReference type="Pfam" id="PF12833">
    <property type="entry name" value="HTH_18"/>
    <property type="match status" value="1"/>
</dbReference>
<dbReference type="Proteomes" id="UP000715095">
    <property type="component" value="Unassembled WGS sequence"/>
</dbReference>
<evidence type="ECO:0000256" key="2">
    <source>
        <dbReference type="ARBA" id="ARBA00023125"/>
    </source>
</evidence>
<dbReference type="RefSeq" id="WP_205102113.1">
    <property type="nucleotide sequence ID" value="NZ_JACJJC010000004.1"/>
</dbReference>
<dbReference type="PANTHER" id="PTHR46796">
    <property type="entry name" value="HTH-TYPE TRANSCRIPTIONAL ACTIVATOR RHAS-RELATED"/>
    <property type="match status" value="1"/>
</dbReference>
<evidence type="ECO:0000313" key="5">
    <source>
        <dbReference type="EMBL" id="MBM6703643.1"/>
    </source>
</evidence>
<accession>A0ABS2DSF9</accession>
<evidence type="ECO:0000256" key="3">
    <source>
        <dbReference type="ARBA" id="ARBA00023163"/>
    </source>
</evidence>
<dbReference type="PANTHER" id="PTHR46796:SF6">
    <property type="entry name" value="ARAC SUBFAMILY"/>
    <property type="match status" value="1"/>
</dbReference>
<keyword evidence="6" id="KW-1185">Reference proteome</keyword>
<reference evidence="5 6" key="1">
    <citation type="journal article" date="2021" name="Sci. Rep.">
        <title>The distribution of antibiotic resistance genes in chicken gut microbiota commensals.</title>
        <authorList>
            <person name="Juricova H."/>
            <person name="Matiasovicova J."/>
            <person name="Kubasova T."/>
            <person name="Cejkova D."/>
            <person name="Rychlik I."/>
        </authorList>
    </citation>
    <scope>NUCLEOTIDE SEQUENCE [LARGE SCALE GENOMIC DNA]</scope>
    <source>
        <strain evidence="5 6">An829</strain>
    </source>
</reference>
<evidence type="ECO:0000259" key="4">
    <source>
        <dbReference type="PROSITE" id="PS01124"/>
    </source>
</evidence>
<feature type="domain" description="HTH araC/xylS-type" evidence="4">
    <location>
        <begin position="218"/>
        <end position="318"/>
    </location>
</feature>
<proteinExistence type="predicted"/>
<dbReference type="InterPro" id="IPR018060">
    <property type="entry name" value="HTH_AraC"/>
</dbReference>
<organism evidence="5 6">
    <name type="scientific">Sutterella massiliensis</name>
    <dbReference type="NCBI Taxonomy" id="1816689"/>
    <lineage>
        <taxon>Bacteria</taxon>
        <taxon>Pseudomonadati</taxon>
        <taxon>Pseudomonadota</taxon>
        <taxon>Betaproteobacteria</taxon>
        <taxon>Burkholderiales</taxon>
        <taxon>Sutterellaceae</taxon>
        <taxon>Sutterella</taxon>
    </lineage>
</organism>
<dbReference type="EMBL" id="JACJJC010000004">
    <property type="protein sequence ID" value="MBM6703643.1"/>
    <property type="molecule type" value="Genomic_DNA"/>
</dbReference>
<sequence>MYFEKLSDEALDGMSHEDAFDYHTAAIKEAFGLPLACQRERLKEKRKFSAELRIHRFEGASVGFLASEDYSAKMDVNARPSETMSFVFLEAGATAIGQDGRFTVLKPGRLFFFNTARAADFHFFTPFRQHVLHVPKSALEALFPSLERTTATAMTCAGNFLLLRNLVRATAADNALEAASIPALESLRDTFVSLAAMGLSEIFRTRLSDSPSQAALKLAAERVMTKSMGDASLTAQAVAAQCGISVRKLYQLFESEGGVMEALWRIRLESARAMLLSPWCKAMSAAEIGFACGFKTQAHFGSRFRRAYGISPAAYRSQRVREATA</sequence>
<dbReference type="PROSITE" id="PS01124">
    <property type="entry name" value="HTH_ARAC_FAMILY_2"/>
    <property type="match status" value="1"/>
</dbReference>
<gene>
    <name evidence="5" type="ORF">H6A60_03960</name>
</gene>
<protein>
    <submittedName>
        <fullName evidence="5">Helix-turn-helix domain-containing protein</fullName>
    </submittedName>
</protein>
<dbReference type="SUPFAM" id="SSF46689">
    <property type="entry name" value="Homeodomain-like"/>
    <property type="match status" value="1"/>
</dbReference>
<dbReference type="Gene3D" id="1.10.10.60">
    <property type="entry name" value="Homeodomain-like"/>
    <property type="match status" value="1"/>
</dbReference>
<dbReference type="InterPro" id="IPR009057">
    <property type="entry name" value="Homeodomain-like_sf"/>
</dbReference>